<reference evidence="1 2" key="1">
    <citation type="submission" date="2016-04" db="EMBL/GenBank/DDBJ databases">
        <title>Reclassification of Paraburkholderia panaciterrae (Farh et al. 2015) Dobritsa &amp; Samadpour 2016 as a later homotypic synonym of Paraburkholderia ginsengiterrae (Farh et al. 2015) Dobritsa &amp; Samadpour 2016.</title>
        <authorList>
            <person name="Dobritsa A.P."/>
            <person name="Kutumbaka K."/>
            <person name="Samadpour M."/>
        </authorList>
    </citation>
    <scope>NUCLEOTIDE SEQUENCE [LARGE SCALE GENOMIC DNA]</scope>
    <source>
        <strain evidence="1 2">DCY85</strain>
    </source>
</reference>
<organism evidence="1 2">
    <name type="scientific">Paraburkholderia ginsengiterrae</name>
    <dbReference type="NCBI Taxonomy" id="1462993"/>
    <lineage>
        <taxon>Bacteria</taxon>
        <taxon>Pseudomonadati</taxon>
        <taxon>Pseudomonadota</taxon>
        <taxon>Betaproteobacteria</taxon>
        <taxon>Burkholderiales</taxon>
        <taxon>Burkholderiaceae</taxon>
        <taxon>Paraburkholderia</taxon>
    </lineage>
</organism>
<comment type="caution">
    <text evidence="1">The sequence shown here is derived from an EMBL/GenBank/DDBJ whole genome shotgun (WGS) entry which is preliminary data.</text>
</comment>
<protein>
    <submittedName>
        <fullName evidence="1">Uncharacterized protein</fullName>
    </submittedName>
</protein>
<proteinExistence type="predicted"/>
<dbReference type="Proteomes" id="UP000078116">
    <property type="component" value="Unassembled WGS sequence"/>
</dbReference>
<accession>A0A1A9N8S0</accession>
<dbReference type="EMBL" id="LXKA01000187">
    <property type="protein sequence ID" value="OAJ62063.1"/>
    <property type="molecule type" value="Genomic_DNA"/>
</dbReference>
<sequence length="79" mass="9091">MFQLIVRSVCFGLCTQSVGHTEKDFAAKPMLRIVNMQKRLRPVYPGLDATDFAMDVRDLLLLDPSTRQRFTQVAENFEI</sequence>
<gene>
    <name evidence="1" type="ORF">A6V37_23745</name>
</gene>
<name>A0A1A9N8S0_9BURK</name>
<dbReference type="AlphaFoldDB" id="A0A1A9N8S0"/>
<evidence type="ECO:0000313" key="1">
    <source>
        <dbReference type="EMBL" id="OAJ62063.1"/>
    </source>
</evidence>
<evidence type="ECO:0000313" key="2">
    <source>
        <dbReference type="Proteomes" id="UP000078116"/>
    </source>
</evidence>